<sequence>MADNYIERQYEQYEARKAAWEKKCKQGKKKTISVKLQPKDLTDNTIKLPRKAFITGGADGIGRNIVKAFCNSQYQVAFCDKNEDLGIQTAKETGAIFYHADVSNKESLENCMHELFEKWGDMDIIINNAGISEFSPITETSVEDFDKILSINLRPVFITSRTLALHRKSQAENHPYGRIINICSTRYLMSEPGSESYAASKGGIYSLTHALALSLADFHITVNCISPGWIQTNDYERLRPEDHAQHPSRRVGKPEDIARMCLFLCQEENDFINGQNIIIDGGMTKKMIYLE</sequence>
<dbReference type="GO" id="GO:0016616">
    <property type="term" value="F:oxidoreductase activity, acting on the CH-OH group of donors, NAD or NADP as acceptor"/>
    <property type="evidence" value="ECO:0007669"/>
    <property type="project" value="TreeGrafter"/>
</dbReference>
<proteinExistence type="inferred from homology"/>
<dbReference type="PRINTS" id="PR00081">
    <property type="entry name" value="GDHRDH"/>
</dbReference>
<dbReference type="InterPro" id="IPR002347">
    <property type="entry name" value="SDR_fam"/>
</dbReference>
<comment type="similarity">
    <text evidence="1">Belongs to the short-chain dehydrogenases/reductases (SDR) family.</text>
</comment>
<protein>
    <submittedName>
        <fullName evidence="3">Short chain dehydrogenase family protein</fullName>
    </submittedName>
</protein>
<dbReference type="RefSeq" id="WP_005842126.1">
    <property type="nucleotide sequence ID" value="NZ_JNHM01000014.1"/>
</dbReference>
<name>A0A069STK5_PHOVU</name>
<dbReference type="GeneID" id="5304732"/>
<dbReference type="EMBL" id="JNHM01000014">
    <property type="protein sequence ID" value="KDS55101.1"/>
    <property type="molecule type" value="Genomic_DNA"/>
</dbReference>
<dbReference type="Pfam" id="PF13561">
    <property type="entry name" value="adh_short_C2"/>
    <property type="match status" value="1"/>
</dbReference>
<evidence type="ECO:0000313" key="4">
    <source>
        <dbReference type="Proteomes" id="UP000027661"/>
    </source>
</evidence>
<dbReference type="PANTHER" id="PTHR42760:SF133">
    <property type="entry name" value="3-OXOACYL-[ACYL-CARRIER-PROTEIN] REDUCTASE"/>
    <property type="match status" value="1"/>
</dbReference>
<keyword evidence="2" id="KW-0560">Oxidoreductase</keyword>
<dbReference type="InterPro" id="IPR036291">
    <property type="entry name" value="NAD(P)-bd_dom_sf"/>
</dbReference>
<dbReference type="Gene3D" id="3.40.50.720">
    <property type="entry name" value="NAD(P)-binding Rossmann-like Domain"/>
    <property type="match status" value="1"/>
</dbReference>
<dbReference type="PROSITE" id="PS00061">
    <property type="entry name" value="ADH_SHORT"/>
    <property type="match status" value="1"/>
</dbReference>
<dbReference type="Proteomes" id="UP000027661">
    <property type="component" value="Unassembled WGS sequence"/>
</dbReference>
<dbReference type="PATRIC" id="fig|1339352.3.peg.1263"/>
<evidence type="ECO:0000313" key="3">
    <source>
        <dbReference type="EMBL" id="KDS55101.1"/>
    </source>
</evidence>
<reference evidence="3 4" key="1">
    <citation type="submission" date="2014-04" db="EMBL/GenBank/DDBJ databases">
        <authorList>
            <person name="Sears C."/>
            <person name="Carroll K."/>
            <person name="Sack B.R."/>
            <person name="Qadri F."/>
            <person name="Myers L.L."/>
            <person name="Chung G.-T."/>
            <person name="Escheverria P."/>
            <person name="Fraser C.M."/>
            <person name="Sadzewicz L."/>
            <person name="Shefchek K.A."/>
            <person name="Tallon L."/>
            <person name="Das S.P."/>
            <person name="Daugherty S."/>
            <person name="Mongodin E.F."/>
        </authorList>
    </citation>
    <scope>NUCLEOTIDE SEQUENCE [LARGE SCALE GENOMIC DNA]</scope>
    <source>
        <strain evidence="3 4">3975 RP4</strain>
    </source>
</reference>
<organism evidence="3 4">
    <name type="scientific">Phocaeicola vulgatus str. 3975 RP4</name>
    <dbReference type="NCBI Taxonomy" id="1339352"/>
    <lineage>
        <taxon>Bacteria</taxon>
        <taxon>Pseudomonadati</taxon>
        <taxon>Bacteroidota</taxon>
        <taxon>Bacteroidia</taxon>
        <taxon>Bacteroidales</taxon>
        <taxon>Bacteroidaceae</taxon>
        <taxon>Phocaeicola</taxon>
    </lineage>
</organism>
<evidence type="ECO:0000256" key="2">
    <source>
        <dbReference type="ARBA" id="ARBA00023002"/>
    </source>
</evidence>
<gene>
    <name evidence="3" type="ORF">M099_1304</name>
</gene>
<dbReference type="SUPFAM" id="SSF51735">
    <property type="entry name" value="NAD(P)-binding Rossmann-fold domains"/>
    <property type="match status" value="1"/>
</dbReference>
<accession>A0A069STK5</accession>
<dbReference type="PRINTS" id="PR00080">
    <property type="entry name" value="SDRFAMILY"/>
</dbReference>
<dbReference type="FunFam" id="3.40.50.720:FF:000084">
    <property type="entry name" value="Short-chain dehydrogenase reductase"/>
    <property type="match status" value="1"/>
</dbReference>
<comment type="caution">
    <text evidence="3">The sequence shown here is derived from an EMBL/GenBank/DDBJ whole genome shotgun (WGS) entry which is preliminary data.</text>
</comment>
<dbReference type="InterPro" id="IPR020904">
    <property type="entry name" value="Sc_DH/Rdtase_CS"/>
</dbReference>
<evidence type="ECO:0000256" key="1">
    <source>
        <dbReference type="ARBA" id="ARBA00006484"/>
    </source>
</evidence>
<dbReference type="PANTHER" id="PTHR42760">
    <property type="entry name" value="SHORT-CHAIN DEHYDROGENASES/REDUCTASES FAMILY MEMBER"/>
    <property type="match status" value="1"/>
</dbReference>
<dbReference type="AlphaFoldDB" id="A0A069STK5"/>